<evidence type="ECO:0000256" key="2">
    <source>
        <dbReference type="ARBA" id="ARBA00023015"/>
    </source>
</evidence>
<dbReference type="PANTHER" id="PTHR43133:SF8">
    <property type="entry name" value="RNA POLYMERASE SIGMA FACTOR HI_1459-RELATED"/>
    <property type="match status" value="1"/>
</dbReference>
<dbReference type="InterPro" id="IPR039425">
    <property type="entry name" value="RNA_pol_sigma-70-like"/>
</dbReference>
<dbReference type="SUPFAM" id="SSF88946">
    <property type="entry name" value="Sigma2 domain of RNA polymerase sigma factors"/>
    <property type="match status" value="1"/>
</dbReference>
<dbReference type="PANTHER" id="PTHR43133">
    <property type="entry name" value="RNA POLYMERASE ECF-TYPE SIGMA FACTO"/>
    <property type="match status" value="1"/>
</dbReference>
<accession>A6G1S6</accession>
<dbReference type="EMBL" id="ABCS01000013">
    <property type="protein sequence ID" value="EDM80116.1"/>
    <property type="molecule type" value="Genomic_DNA"/>
</dbReference>
<keyword evidence="2" id="KW-0805">Transcription regulation</keyword>
<organism evidence="8 9">
    <name type="scientific">Plesiocystis pacifica SIR-1</name>
    <dbReference type="NCBI Taxonomy" id="391625"/>
    <lineage>
        <taxon>Bacteria</taxon>
        <taxon>Pseudomonadati</taxon>
        <taxon>Myxococcota</taxon>
        <taxon>Polyangia</taxon>
        <taxon>Nannocystales</taxon>
        <taxon>Nannocystaceae</taxon>
        <taxon>Plesiocystis</taxon>
    </lineage>
</organism>
<dbReference type="GO" id="GO:0003677">
    <property type="term" value="F:DNA binding"/>
    <property type="evidence" value="ECO:0007669"/>
    <property type="project" value="UniProtKB-KW"/>
</dbReference>
<gene>
    <name evidence="8" type="ORF">PPSIR1_35737</name>
</gene>
<dbReference type="InterPro" id="IPR014284">
    <property type="entry name" value="RNA_pol_sigma-70_dom"/>
</dbReference>
<evidence type="ECO:0000256" key="3">
    <source>
        <dbReference type="ARBA" id="ARBA00023082"/>
    </source>
</evidence>
<reference evidence="8 9" key="1">
    <citation type="submission" date="2007-06" db="EMBL/GenBank/DDBJ databases">
        <authorList>
            <person name="Shimkets L."/>
            <person name="Ferriera S."/>
            <person name="Johnson J."/>
            <person name="Kravitz S."/>
            <person name="Beeson K."/>
            <person name="Sutton G."/>
            <person name="Rogers Y.-H."/>
            <person name="Friedman R."/>
            <person name="Frazier M."/>
            <person name="Venter J.C."/>
        </authorList>
    </citation>
    <scope>NUCLEOTIDE SEQUENCE [LARGE SCALE GENOMIC DNA]</scope>
    <source>
        <strain evidence="8 9">SIR-1</strain>
    </source>
</reference>
<dbReference type="NCBIfam" id="TIGR02937">
    <property type="entry name" value="sigma70-ECF"/>
    <property type="match status" value="1"/>
</dbReference>
<keyword evidence="4" id="KW-0238">DNA-binding</keyword>
<dbReference type="InterPro" id="IPR013324">
    <property type="entry name" value="RNA_pol_sigma_r3/r4-like"/>
</dbReference>
<dbReference type="InterPro" id="IPR036388">
    <property type="entry name" value="WH-like_DNA-bd_sf"/>
</dbReference>
<comment type="similarity">
    <text evidence="1">Belongs to the sigma-70 factor family. ECF subfamily.</text>
</comment>
<evidence type="ECO:0000256" key="1">
    <source>
        <dbReference type="ARBA" id="ARBA00010641"/>
    </source>
</evidence>
<evidence type="ECO:0000259" key="6">
    <source>
        <dbReference type="Pfam" id="PF04542"/>
    </source>
</evidence>
<evidence type="ECO:0000259" key="7">
    <source>
        <dbReference type="Pfam" id="PF08281"/>
    </source>
</evidence>
<dbReference type="eggNOG" id="COG1595">
    <property type="taxonomic scope" value="Bacteria"/>
</dbReference>
<proteinExistence type="inferred from homology"/>
<comment type="caution">
    <text evidence="8">The sequence shown here is derived from an EMBL/GenBank/DDBJ whole genome shotgun (WGS) entry which is preliminary data.</text>
</comment>
<protein>
    <submittedName>
        <fullName evidence="8">RNA polymerase sigma-70 factor</fullName>
    </submittedName>
</protein>
<dbReference type="GO" id="GO:0006352">
    <property type="term" value="P:DNA-templated transcription initiation"/>
    <property type="evidence" value="ECO:0007669"/>
    <property type="project" value="InterPro"/>
</dbReference>
<keyword evidence="3" id="KW-0731">Sigma factor</keyword>
<dbReference type="InterPro" id="IPR007627">
    <property type="entry name" value="RNA_pol_sigma70_r2"/>
</dbReference>
<name>A6G1S6_9BACT</name>
<feature type="domain" description="RNA polymerase sigma factor 70 region 4 type 2" evidence="7">
    <location>
        <begin position="127"/>
        <end position="179"/>
    </location>
</feature>
<dbReference type="STRING" id="391625.PPSIR1_35737"/>
<dbReference type="GO" id="GO:0016987">
    <property type="term" value="F:sigma factor activity"/>
    <property type="evidence" value="ECO:0007669"/>
    <property type="project" value="UniProtKB-KW"/>
</dbReference>
<dbReference type="CDD" id="cd06171">
    <property type="entry name" value="Sigma70_r4"/>
    <property type="match status" value="1"/>
</dbReference>
<keyword evidence="5" id="KW-0804">Transcription</keyword>
<dbReference type="InterPro" id="IPR013249">
    <property type="entry name" value="RNA_pol_sigma70_r4_t2"/>
</dbReference>
<sequence>MPPFMTPGPAAQSDLELLDAWRAGDQRAGNELFNRHFDSICRFFANKAPAEVDDLIQRTFLACIEGRDRYRGDASFRGYLFGVARNVLRRYYRDKRYHDARFDPLIASVHDFGPGPSLLIADKREQELLLQALRRLPMDHQITLELYYWENMSGSELATVLEIPEGTVRGRIRRAKQLLETALAELAESPSQLESTVANLEGWARSLREKALVKPDPA</sequence>
<evidence type="ECO:0000313" key="8">
    <source>
        <dbReference type="EMBL" id="EDM80116.1"/>
    </source>
</evidence>
<evidence type="ECO:0000256" key="5">
    <source>
        <dbReference type="ARBA" id="ARBA00023163"/>
    </source>
</evidence>
<keyword evidence="9" id="KW-1185">Reference proteome</keyword>
<dbReference type="Proteomes" id="UP000005801">
    <property type="component" value="Unassembled WGS sequence"/>
</dbReference>
<feature type="domain" description="RNA polymerase sigma-70 region 2" evidence="6">
    <location>
        <begin position="39"/>
        <end position="96"/>
    </location>
</feature>
<dbReference type="Pfam" id="PF08281">
    <property type="entry name" value="Sigma70_r4_2"/>
    <property type="match status" value="1"/>
</dbReference>
<dbReference type="SUPFAM" id="SSF88659">
    <property type="entry name" value="Sigma3 and sigma4 domains of RNA polymerase sigma factors"/>
    <property type="match status" value="1"/>
</dbReference>
<dbReference type="Gene3D" id="1.10.1740.10">
    <property type="match status" value="1"/>
</dbReference>
<evidence type="ECO:0000313" key="9">
    <source>
        <dbReference type="Proteomes" id="UP000005801"/>
    </source>
</evidence>
<dbReference type="AlphaFoldDB" id="A6G1S6"/>
<dbReference type="InterPro" id="IPR013325">
    <property type="entry name" value="RNA_pol_sigma_r2"/>
</dbReference>
<dbReference type="Gene3D" id="1.10.10.10">
    <property type="entry name" value="Winged helix-like DNA-binding domain superfamily/Winged helix DNA-binding domain"/>
    <property type="match status" value="1"/>
</dbReference>
<evidence type="ECO:0000256" key="4">
    <source>
        <dbReference type="ARBA" id="ARBA00023125"/>
    </source>
</evidence>
<dbReference type="Pfam" id="PF04542">
    <property type="entry name" value="Sigma70_r2"/>
    <property type="match status" value="1"/>
</dbReference>